<feature type="transmembrane region" description="Helical" evidence="2">
    <location>
        <begin position="109"/>
        <end position="131"/>
    </location>
</feature>
<sequence>MDHTPRTAAAVDAAREYGPALLVALAAGVGAVAGSFAAVGRLPAFVAAPVARLVVAVTPDVVVRYSILLLGDVGDSIAFLLALTLTALLFGVVVWAVRLAATAADGDRLDATVAGSVLALVAVLVLAVGLAGDATSAVGATVGAAVPLTLAALAGRGESPDAAARRTALGSIAAAVGLALAGGVIGTRRTVSAGDGTTTVPADSEVGRLLDLARERSLAVEGIEPLVSERFYEVDINQVDPDPDRDEWTLSVTGAVENAGEYSYDDLTSMPTEHRFNTLRCVGESLNGMKMDNALWTGTPLMQILEDAGLQGDYVMLRAADGFYEEFSVSALRNGFLAWGMNGADLPRGHGAPVRALIPGHWGEINVKWLTEIEILDEEMEGYWEERGWHGTGPVNTVAKLHAVNRLDDGRIEVGGHAYAGTRGIERVEVSTDGGDTWTDADLSEPLPGDDVWRQWVYRYDSPGTQHEVVVRATDGTGTLQPEDERRAFPNGPSGWVSRTVGA</sequence>
<dbReference type="SUPFAM" id="SSF56524">
    <property type="entry name" value="Oxidoreductase molybdopterin-binding domain"/>
    <property type="match status" value="1"/>
</dbReference>
<dbReference type="Pfam" id="PF03404">
    <property type="entry name" value="Mo-co_dimer"/>
    <property type="match status" value="1"/>
</dbReference>
<dbReference type="EMBL" id="JBHTAG010000003">
    <property type="protein sequence ID" value="MFC7097682.1"/>
    <property type="molecule type" value="Genomic_DNA"/>
</dbReference>
<keyword evidence="2" id="KW-0812">Transmembrane</keyword>
<feature type="transmembrane region" description="Helical" evidence="2">
    <location>
        <begin position="20"/>
        <end position="39"/>
    </location>
</feature>
<dbReference type="Pfam" id="PF00174">
    <property type="entry name" value="Oxidored_molyb"/>
    <property type="match status" value="1"/>
</dbReference>
<dbReference type="Gene3D" id="3.90.420.10">
    <property type="entry name" value="Oxidoreductase, molybdopterin-binding domain"/>
    <property type="match status" value="1"/>
</dbReference>
<evidence type="ECO:0000256" key="2">
    <source>
        <dbReference type="SAM" id="Phobius"/>
    </source>
</evidence>
<dbReference type="InterPro" id="IPR014756">
    <property type="entry name" value="Ig_E-set"/>
</dbReference>
<feature type="transmembrane region" description="Helical" evidence="2">
    <location>
        <begin position="137"/>
        <end position="155"/>
    </location>
</feature>
<dbReference type="InterPro" id="IPR036374">
    <property type="entry name" value="OxRdtase_Mopterin-bd_sf"/>
</dbReference>
<feature type="region of interest" description="Disordered" evidence="1">
    <location>
        <begin position="476"/>
        <end position="503"/>
    </location>
</feature>
<dbReference type="InterPro" id="IPR000572">
    <property type="entry name" value="OxRdtase_Mopterin-bd_dom"/>
</dbReference>
<keyword evidence="6" id="KW-1185">Reference proteome</keyword>
<keyword evidence="2" id="KW-0472">Membrane</keyword>
<organism evidence="5 6">
    <name type="scientific">Halobaculum marinum</name>
    <dbReference type="NCBI Taxonomy" id="3031996"/>
    <lineage>
        <taxon>Archaea</taxon>
        <taxon>Methanobacteriati</taxon>
        <taxon>Methanobacteriota</taxon>
        <taxon>Stenosarchaea group</taxon>
        <taxon>Halobacteria</taxon>
        <taxon>Halobacteriales</taxon>
        <taxon>Haloferacaceae</taxon>
        <taxon>Halobaculum</taxon>
    </lineage>
</organism>
<keyword evidence="2" id="KW-1133">Transmembrane helix</keyword>
<evidence type="ECO:0000313" key="5">
    <source>
        <dbReference type="EMBL" id="MFC7097682.1"/>
    </source>
</evidence>
<gene>
    <name evidence="5" type="ORF">ACFQKD_10230</name>
</gene>
<protein>
    <submittedName>
        <fullName evidence="5">Molybdopterin-dependent oxidoreductase</fullName>
    </submittedName>
</protein>
<feature type="transmembrane region" description="Helical" evidence="2">
    <location>
        <begin position="77"/>
        <end position="97"/>
    </location>
</feature>
<evidence type="ECO:0000313" key="6">
    <source>
        <dbReference type="Proteomes" id="UP001596388"/>
    </source>
</evidence>
<reference evidence="5 6" key="1">
    <citation type="journal article" date="2019" name="Int. J. Syst. Evol. Microbiol.">
        <title>The Global Catalogue of Microorganisms (GCM) 10K type strain sequencing project: providing services to taxonomists for standard genome sequencing and annotation.</title>
        <authorList>
            <consortium name="The Broad Institute Genomics Platform"/>
            <consortium name="The Broad Institute Genome Sequencing Center for Infectious Disease"/>
            <person name="Wu L."/>
            <person name="Ma J."/>
        </authorList>
    </citation>
    <scope>NUCLEOTIDE SEQUENCE [LARGE SCALE GENOMIC DNA]</scope>
    <source>
        <strain evidence="5 6">DT55</strain>
    </source>
</reference>
<dbReference type="PANTHER" id="PTHR19372">
    <property type="entry name" value="SULFITE REDUCTASE"/>
    <property type="match status" value="1"/>
</dbReference>
<dbReference type="PANTHER" id="PTHR19372:SF7">
    <property type="entry name" value="SULFITE OXIDASE, MITOCHONDRIAL"/>
    <property type="match status" value="1"/>
</dbReference>
<feature type="transmembrane region" description="Helical" evidence="2">
    <location>
        <begin position="167"/>
        <end position="185"/>
    </location>
</feature>
<dbReference type="Proteomes" id="UP001596388">
    <property type="component" value="Unassembled WGS sequence"/>
</dbReference>
<dbReference type="Gene3D" id="2.60.40.650">
    <property type="match status" value="1"/>
</dbReference>
<proteinExistence type="predicted"/>
<evidence type="ECO:0000259" key="3">
    <source>
        <dbReference type="Pfam" id="PF00174"/>
    </source>
</evidence>
<name>A0ABD5WVS4_9EURY</name>
<evidence type="ECO:0000256" key="1">
    <source>
        <dbReference type="SAM" id="MobiDB-lite"/>
    </source>
</evidence>
<dbReference type="RefSeq" id="WP_390219120.1">
    <property type="nucleotide sequence ID" value="NZ_JBHTAG010000003.1"/>
</dbReference>
<dbReference type="SUPFAM" id="SSF81296">
    <property type="entry name" value="E set domains"/>
    <property type="match status" value="1"/>
</dbReference>
<dbReference type="InterPro" id="IPR005066">
    <property type="entry name" value="MoCF_OxRdtse_dimer"/>
</dbReference>
<feature type="domain" description="Oxidoreductase molybdopterin-binding" evidence="3">
    <location>
        <begin position="242"/>
        <end position="384"/>
    </location>
</feature>
<evidence type="ECO:0000259" key="4">
    <source>
        <dbReference type="Pfam" id="PF03404"/>
    </source>
</evidence>
<accession>A0ABD5WVS4</accession>
<feature type="domain" description="Moybdenum cofactor oxidoreductase dimerisation" evidence="4">
    <location>
        <begin position="409"/>
        <end position="485"/>
    </location>
</feature>
<dbReference type="AlphaFoldDB" id="A0ABD5WVS4"/>
<comment type="caution">
    <text evidence="5">The sequence shown here is derived from an EMBL/GenBank/DDBJ whole genome shotgun (WGS) entry which is preliminary data.</text>
</comment>